<dbReference type="InterPro" id="IPR052183">
    <property type="entry name" value="IS_Transposase"/>
</dbReference>
<dbReference type="OrthoDB" id="4315389at2"/>
<dbReference type="EMBL" id="WFLM01000006">
    <property type="protein sequence ID" value="KAB8036469.1"/>
    <property type="molecule type" value="Genomic_DNA"/>
</dbReference>
<protein>
    <submittedName>
        <fullName evidence="2">DDE-type integrase/transposase/recombinase</fullName>
    </submittedName>
</protein>
<evidence type="ECO:0000259" key="1">
    <source>
        <dbReference type="Pfam" id="PF13610"/>
    </source>
</evidence>
<dbReference type="PANTHER" id="PTHR35528:SF3">
    <property type="entry name" value="BLL1675 PROTEIN"/>
    <property type="match status" value="1"/>
</dbReference>
<name>A0A6N6VNE9_9BACT</name>
<evidence type="ECO:0000313" key="2">
    <source>
        <dbReference type="EMBL" id="KAB8036469.1"/>
    </source>
</evidence>
<keyword evidence="3" id="KW-1185">Reference proteome</keyword>
<dbReference type="RefSeq" id="WP_153421596.1">
    <property type="nucleotide sequence ID" value="NZ_WFLM01000006.1"/>
</dbReference>
<comment type="caution">
    <text evidence="2">The sequence shown here is derived from an EMBL/GenBank/DDBJ whole genome shotgun (WGS) entry which is preliminary data.</text>
</comment>
<dbReference type="PANTHER" id="PTHR35528">
    <property type="entry name" value="BLL1675 PROTEIN"/>
    <property type="match status" value="1"/>
</dbReference>
<organism evidence="2 3">
    <name type="scientific">Silvanigrella paludirubra</name>
    <dbReference type="NCBI Taxonomy" id="2499159"/>
    <lineage>
        <taxon>Bacteria</taxon>
        <taxon>Pseudomonadati</taxon>
        <taxon>Bdellovibrionota</taxon>
        <taxon>Oligoflexia</taxon>
        <taxon>Silvanigrellales</taxon>
        <taxon>Silvanigrellaceae</taxon>
        <taxon>Silvanigrella</taxon>
    </lineage>
</organism>
<sequence length="154" mass="18454">MIYQKNTVTLPFILRECNKNNRVFCKESSIMANKERIDKQHRYPWAVIETAVQFYFQQNMTFRSVSEKMSTHGVEVSHKTVYEWVQKFGDNVDKKSRKRIPSYEVEESYIKCNGDWKYMYRARDRQDSTLSICMRDKKNLTSAKSFFKKSLESN</sequence>
<dbReference type="Proteomes" id="UP000437748">
    <property type="component" value="Unassembled WGS sequence"/>
</dbReference>
<feature type="domain" description="DDE" evidence="1">
    <location>
        <begin position="102"/>
        <end position="152"/>
    </location>
</feature>
<accession>A0A6N6VNE9</accession>
<proteinExistence type="predicted"/>
<reference evidence="2 3" key="1">
    <citation type="submission" date="2019-10" db="EMBL/GenBank/DDBJ databases">
        <title>New species of Slilvanegrellaceae.</title>
        <authorList>
            <person name="Pitt A."/>
            <person name="Hahn M.W."/>
        </authorList>
    </citation>
    <scope>NUCLEOTIDE SEQUENCE [LARGE SCALE GENOMIC DNA]</scope>
    <source>
        <strain evidence="2 3">SP-Ram-0.45-NSY-1</strain>
    </source>
</reference>
<gene>
    <name evidence="2" type="ORF">GCL60_15170</name>
</gene>
<dbReference type="AlphaFoldDB" id="A0A6N6VNE9"/>
<dbReference type="Pfam" id="PF13610">
    <property type="entry name" value="DDE_Tnp_IS240"/>
    <property type="match status" value="1"/>
</dbReference>
<evidence type="ECO:0000313" key="3">
    <source>
        <dbReference type="Proteomes" id="UP000437748"/>
    </source>
</evidence>
<dbReference type="InterPro" id="IPR032874">
    <property type="entry name" value="DDE_dom"/>
</dbReference>